<gene>
    <name evidence="3" type="ORF">L0M14_14435</name>
</gene>
<keyword evidence="1" id="KW-0812">Transmembrane</keyword>
<keyword evidence="1" id="KW-1133">Transmembrane helix</keyword>
<organism evidence="3 4">
    <name type="scientific">Paenibacillus hexagrammi</name>
    <dbReference type="NCBI Taxonomy" id="2908839"/>
    <lineage>
        <taxon>Bacteria</taxon>
        <taxon>Bacillati</taxon>
        <taxon>Bacillota</taxon>
        <taxon>Bacilli</taxon>
        <taxon>Bacillales</taxon>
        <taxon>Paenibacillaceae</taxon>
        <taxon>Paenibacillus</taxon>
    </lineage>
</organism>
<dbReference type="Pfam" id="PF17881">
    <property type="entry name" value="TseB"/>
    <property type="match status" value="1"/>
</dbReference>
<accession>A0ABY3SQ88</accession>
<feature type="domain" description="Cell wall elongation regulator TseB-like" evidence="2">
    <location>
        <begin position="38"/>
        <end position="82"/>
    </location>
</feature>
<dbReference type="InterPro" id="IPR046350">
    <property type="entry name" value="Cystatin_sf"/>
</dbReference>
<dbReference type="Proteomes" id="UP001649230">
    <property type="component" value="Chromosome"/>
</dbReference>
<reference evidence="3 4" key="1">
    <citation type="journal article" date="2024" name="Int. J. Syst. Evol. Microbiol.">
        <title>Paenibacillus hexagrammi sp. nov., a novel bacterium isolated from the gut content of Hexagrammos agrammus.</title>
        <authorList>
            <person name="Jung H.K."/>
            <person name="Kim D.G."/>
            <person name="Zin H."/>
            <person name="Park J."/>
            <person name="Jung H."/>
            <person name="Kim Y.O."/>
            <person name="Kong H.J."/>
            <person name="Kim J.W."/>
            <person name="Kim Y.S."/>
        </authorList>
    </citation>
    <scope>NUCLEOTIDE SEQUENCE [LARGE SCALE GENOMIC DNA]</scope>
    <source>
        <strain evidence="3 4">YPD9-1</strain>
    </source>
</reference>
<evidence type="ECO:0000256" key="1">
    <source>
        <dbReference type="SAM" id="Phobius"/>
    </source>
</evidence>
<keyword evidence="1" id="KW-0472">Membrane</keyword>
<feature type="transmembrane region" description="Helical" evidence="1">
    <location>
        <begin position="6"/>
        <end position="26"/>
    </location>
</feature>
<dbReference type="EMBL" id="CP090978">
    <property type="protein sequence ID" value="UJF36149.1"/>
    <property type="molecule type" value="Genomic_DNA"/>
</dbReference>
<dbReference type="SUPFAM" id="SSF54403">
    <property type="entry name" value="Cystatin/monellin"/>
    <property type="match status" value="2"/>
</dbReference>
<evidence type="ECO:0000313" key="3">
    <source>
        <dbReference type="EMBL" id="UJF36149.1"/>
    </source>
</evidence>
<keyword evidence="4" id="KW-1185">Reference proteome</keyword>
<dbReference type="Gene3D" id="3.10.450.40">
    <property type="match status" value="2"/>
</dbReference>
<dbReference type="RefSeq" id="WP_235122704.1">
    <property type="nucleotide sequence ID" value="NZ_CP090978.1"/>
</dbReference>
<evidence type="ECO:0000259" key="2">
    <source>
        <dbReference type="Pfam" id="PF17881"/>
    </source>
</evidence>
<sequence length="162" mass="19085">MLWRRVIMLGIFVLLTLIVVITRFYLSVQNEHWDANSKAVETAYEKTILTKATKVDSFYGDEPFQIIRGEDKIGQQVVVWISDKEVHTEVAAEAFTEDQVRETMLKKDPAIETLRILPGKLGSQYVWEVFYKKQEAKGLRYYYDYYTFKEGTYIDTYRLSLQ</sequence>
<protein>
    <submittedName>
        <fullName evidence="3">DUF5590 domain-containing protein</fullName>
    </submittedName>
</protein>
<evidence type="ECO:0000313" key="4">
    <source>
        <dbReference type="Proteomes" id="UP001649230"/>
    </source>
</evidence>
<name>A0ABY3SQ88_9BACL</name>
<proteinExistence type="predicted"/>
<dbReference type="InterPro" id="IPR041401">
    <property type="entry name" value="TseB-like_dom"/>
</dbReference>